<feature type="transmembrane region" description="Helical" evidence="1">
    <location>
        <begin position="6"/>
        <end position="31"/>
    </location>
</feature>
<evidence type="ECO:0000313" key="5">
    <source>
        <dbReference type="Proteomes" id="UP000176902"/>
    </source>
</evidence>
<evidence type="ECO:0000259" key="3">
    <source>
        <dbReference type="Pfam" id="PF13473"/>
    </source>
</evidence>
<dbReference type="InterPro" id="IPR039447">
    <property type="entry name" value="UreH-like_TM_dom"/>
</dbReference>
<dbReference type="Pfam" id="PF13473">
    <property type="entry name" value="Cupredoxin_1"/>
    <property type="match status" value="1"/>
</dbReference>
<reference evidence="4 5" key="1">
    <citation type="journal article" date="2016" name="Nat. Commun.">
        <title>Thousands of microbial genomes shed light on interconnected biogeochemical processes in an aquifer system.</title>
        <authorList>
            <person name="Anantharaman K."/>
            <person name="Brown C.T."/>
            <person name="Hug L.A."/>
            <person name="Sharon I."/>
            <person name="Castelle C.J."/>
            <person name="Probst A.J."/>
            <person name="Thomas B.C."/>
            <person name="Singh A."/>
            <person name="Wilkins M.J."/>
            <person name="Karaoz U."/>
            <person name="Brodie E.L."/>
            <person name="Williams K.H."/>
            <person name="Hubbard S.S."/>
            <person name="Banfield J.F."/>
        </authorList>
    </citation>
    <scope>NUCLEOTIDE SEQUENCE [LARGE SCALE GENOMIC DNA]</scope>
</reference>
<dbReference type="InterPro" id="IPR008972">
    <property type="entry name" value="Cupredoxin"/>
</dbReference>
<evidence type="ECO:0000313" key="4">
    <source>
        <dbReference type="EMBL" id="OGE33687.1"/>
    </source>
</evidence>
<feature type="domain" description="Urease accessory protein UreH-like transmembrane" evidence="2">
    <location>
        <begin position="6"/>
        <end position="212"/>
    </location>
</feature>
<name>A0A1F5JYG3_9BACT</name>
<feature type="transmembrane region" description="Helical" evidence="1">
    <location>
        <begin position="164"/>
        <end position="187"/>
    </location>
</feature>
<keyword evidence="1" id="KW-0472">Membrane</keyword>
<proteinExistence type="predicted"/>
<dbReference type="Pfam" id="PF13386">
    <property type="entry name" value="DsbD_2"/>
    <property type="match status" value="1"/>
</dbReference>
<feature type="transmembrane region" description="Helical" evidence="1">
    <location>
        <begin position="84"/>
        <end position="111"/>
    </location>
</feature>
<feature type="transmembrane region" description="Helical" evidence="1">
    <location>
        <begin position="52"/>
        <end position="72"/>
    </location>
</feature>
<accession>A0A1F5JYG3</accession>
<dbReference type="PANTHER" id="PTHR42208">
    <property type="entry name" value="HEAVY METAL TRANSPORTER-RELATED"/>
    <property type="match status" value="1"/>
</dbReference>
<dbReference type="InterPro" id="IPR028096">
    <property type="entry name" value="EfeO_Cupredoxin"/>
</dbReference>
<dbReference type="Gene3D" id="2.60.40.420">
    <property type="entry name" value="Cupredoxins - blue copper proteins"/>
    <property type="match status" value="1"/>
</dbReference>
<protein>
    <recommendedName>
        <fullName evidence="6">Urease accessory protein UreH-like transmembrane domain-containing protein</fullName>
    </recommendedName>
</protein>
<dbReference type="EMBL" id="MFCV01000007">
    <property type="protein sequence ID" value="OGE33687.1"/>
    <property type="molecule type" value="Genomic_DNA"/>
</dbReference>
<keyword evidence="1" id="KW-0812">Transmembrane</keyword>
<evidence type="ECO:0000256" key="1">
    <source>
        <dbReference type="SAM" id="Phobius"/>
    </source>
</evidence>
<evidence type="ECO:0008006" key="6">
    <source>
        <dbReference type="Google" id="ProtNLM"/>
    </source>
</evidence>
<feature type="transmembrane region" description="Helical" evidence="1">
    <location>
        <begin position="132"/>
        <end position="158"/>
    </location>
</feature>
<dbReference type="Proteomes" id="UP000176902">
    <property type="component" value="Unassembled WGS sequence"/>
</dbReference>
<dbReference type="SUPFAM" id="SSF49503">
    <property type="entry name" value="Cupredoxins"/>
    <property type="match status" value="1"/>
</dbReference>
<feature type="domain" description="EfeO-type cupredoxin-like" evidence="3">
    <location>
        <begin position="254"/>
        <end position="335"/>
    </location>
</feature>
<sequence>MDLWIIFLTGLTVGGLTCLAVQGGLLASVIAAKEAEEIKKGVNRRNLIFPTFAFMSAKLAVYTVLGFILGAFGGALNISPNVQIIMQFIAGLYMILIALNLFNVHPIFRYVVLQPPKFLTRIVRNQSKSKDLFAPAFLGVMTIFIPCGTTLAMEALAISSANAFLGAAIMFTFILGTMPLFFGVGYITTILGDNFRGKFVKIAGLAVLYLGITSANGALVAGGSLVILPSISIDLNGNRNQTQNIQPDIPITQNPEINIQSNGYFPNVIRVKKGEVVNLTLKSTNVYSCALAFRIPSLNIVKNLQANDTQLVSFVPNQVGRIQFNCSMGMYRGIIEVI</sequence>
<dbReference type="PANTHER" id="PTHR42208:SF1">
    <property type="entry name" value="HEAVY METAL TRANSPORTER"/>
    <property type="match status" value="1"/>
</dbReference>
<dbReference type="AlphaFoldDB" id="A0A1F5JYG3"/>
<feature type="transmembrane region" description="Helical" evidence="1">
    <location>
        <begin position="199"/>
        <end position="228"/>
    </location>
</feature>
<keyword evidence="1" id="KW-1133">Transmembrane helix</keyword>
<dbReference type="STRING" id="1797768.A3C59_00955"/>
<gene>
    <name evidence="4" type="ORF">A3C59_00955</name>
</gene>
<comment type="caution">
    <text evidence="4">The sequence shown here is derived from an EMBL/GenBank/DDBJ whole genome shotgun (WGS) entry which is preliminary data.</text>
</comment>
<organism evidence="4 5">
    <name type="scientific">Candidatus Daviesbacteria bacterium RIFCSPHIGHO2_02_FULL_36_13</name>
    <dbReference type="NCBI Taxonomy" id="1797768"/>
    <lineage>
        <taxon>Bacteria</taxon>
        <taxon>Candidatus Daviesiibacteriota</taxon>
    </lineage>
</organism>
<evidence type="ECO:0000259" key="2">
    <source>
        <dbReference type="Pfam" id="PF13386"/>
    </source>
</evidence>